<accession>A0A178JDY6</accession>
<comment type="caution">
    <text evidence="3">The sequence shown here is derived from an EMBL/GenBank/DDBJ whole genome shotgun (WGS) entry which is preliminary data.</text>
</comment>
<proteinExistence type="predicted"/>
<feature type="signal peptide" evidence="1">
    <location>
        <begin position="1"/>
        <end position="18"/>
    </location>
</feature>
<dbReference type="Proteomes" id="UP000094761">
    <property type="component" value="Unassembled WGS sequence"/>
</dbReference>
<dbReference type="EMBL" id="JAPFIT010000030">
    <property type="protein sequence ID" value="MDC5742790.1"/>
    <property type="molecule type" value="Genomic_DNA"/>
</dbReference>
<gene>
    <name evidence="3" type="ORF">AZ468_04350</name>
    <name evidence="2" type="ORF">OPW20_22290</name>
</gene>
<reference evidence="2" key="2">
    <citation type="submission" date="2022-11" db="EMBL/GenBank/DDBJ databases">
        <title>Role of the vibriolysin VemA secreted by the emergent pathogen Vibrio europaeus in the colonization of Manila clam mucus.</title>
        <authorList>
            <person name="Martinez C."/>
            <person name="Rodriguez S."/>
            <person name="Vences A."/>
            <person name="Barja J.L."/>
            <person name="Toranzo A.E."/>
            <person name="Dubert J."/>
        </authorList>
    </citation>
    <scope>NUCLEOTIDE SEQUENCE</scope>
    <source>
        <strain evidence="2">3454</strain>
    </source>
</reference>
<keyword evidence="1" id="KW-0732">Signal</keyword>
<evidence type="ECO:0000313" key="2">
    <source>
        <dbReference type="EMBL" id="MDC5742790.1"/>
    </source>
</evidence>
<protein>
    <submittedName>
        <fullName evidence="3">Uncharacterized protein</fullName>
    </submittedName>
</protein>
<dbReference type="GeneID" id="78074915"/>
<name>A0A178JDY6_9VIBR</name>
<dbReference type="AlphaFoldDB" id="A0A178JDY6"/>
<dbReference type="OrthoDB" id="5906471at2"/>
<keyword evidence="5" id="KW-1185">Reference proteome</keyword>
<evidence type="ECO:0000313" key="4">
    <source>
        <dbReference type="Proteomes" id="UP000094761"/>
    </source>
</evidence>
<sequence length="153" mass="17774">MMRYAILFLSLASNLAHADIIEKNKNEQWNVEGLAHYIRSKENKRFSANLIAVGNNSSIVAFHEPYTYCRSRAVYKKVKIQYQWVNYVSQCIGGDNFWMPNSQKGKDFVKQEFSRNADVKVVFESENYTFSTKKFASVKQHWERTVKTSGNAL</sequence>
<dbReference type="RefSeq" id="WP_069666299.1">
    <property type="nucleotide sequence ID" value="NZ_CP064857.1"/>
</dbReference>
<feature type="chain" id="PRO_5044550687" evidence="1">
    <location>
        <begin position="19"/>
        <end position="153"/>
    </location>
</feature>
<evidence type="ECO:0000313" key="3">
    <source>
        <dbReference type="EMBL" id="OAN00363.1"/>
    </source>
</evidence>
<dbReference type="EMBL" id="LUAX01000001">
    <property type="protein sequence ID" value="OAN00363.1"/>
    <property type="molecule type" value="Genomic_DNA"/>
</dbReference>
<organism evidence="3 4">
    <name type="scientific">Vibrio europaeus</name>
    <dbReference type="NCBI Taxonomy" id="300876"/>
    <lineage>
        <taxon>Bacteria</taxon>
        <taxon>Pseudomonadati</taxon>
        <taxon>Pseudomonadota</taxon>
        <taxon>Gammaproteobacteria</taxon>
        <taxon>Vibrionales</taxon>
        <taxon>Vibrionaceae</taxon>
        <taxon>Vibrio</taxon>
        <taxon>Vibrio oreintalis group</taxon>
    </lineage>
</organism>
<evidence type="ECO:0000256" key="1">
    <source>
        <dbReference type="SAM" id="SignalP"/>
    </source>
</evidence>
<reference evidence="3 4" key="1">
    <citation type="submission" date="2016-03" db="EMBL/GenBank/DDBJ databases">
        <title>Draft genome sequence of the Vibrio tubiashii subs. europaeus.</title>
        <authorList>
            <person name="Spinard E."/>
            <person name="Dubert J."/>
            <person name="Nelson D.R."/>
            <person name="Barja J.L."/>
        </authorList>
    </citation>
    <scope>NUCLEOTIDE SEQUENCE [LARGE SCALE GENOMIC DNA]</scope>
    <source>
        <strain evidence="4">PP-638</strain>
        <strain evidence="3">PP2-638</strain>
    </source>
</reference>
<dbReference type="Proteomes" id="UP001150001">
    <property type="component" value="Unassembled WGS sequence"/>
</dbReference>
<evidence type="ECO:0000313" key="5">
    <source>
        <dbReference type="Proteomes" id="UP001150001"/>
    </source>
</evidence>